<dbReference type="Pfam" id="PF24758">
    <property type="entry name" value="LRR_At5g56370"/>
    <property type="match status" value="1"/>
</dbReference>
<dbReference type="InterPro" id="IPR055302">
    <property type="entry name" value="F-box_dom-containing"/>
</dbReference>
<dbReference type="AlphaFoldDB" id="A0AAV5DP24"/>
<comment type="caution">
    <text evidence="3">The sequence shown here is derived from an EMBL/GenBank/DDBJ whole genome shotgun (WGS) entry which is preliminary data.</text>
</comment>
<dbReference type="PANTHER" id="PTHR32141">
    <property type="match status" value="1"/>
</dbReference>
<feature type="domain" description="FBD" evidence="1">
    <location>
        <begin position="257"/>
        <end position="301"/>
    </location>
</feature>
<feature type="domain" description="F-box/LRR-repeat protein 15/At3g58940/PEG3-like LRR" evidence="2">
    <location>
        <begin position="24"/>
        <end position="239"/>
    </location>
</feature>
<dbReference type="Pfam" id="PF08387">
    <property type="entry name" value="FBD"/>
    <property type="match status" value="1"/>
</dbReference>
<evidence type="ECO:0000259" key="1">
    <source>
        <dbReference type="Pfam" id="PF08387"/>
    </source>
</evidence>
<reference evidence="3" key="1">
    <citation type="journal article" date="2018" name="DNA Res.">
        <title>Multiple hybrid de novo genome assembly of finger millet, an orphan allotetraploid crop.</title>
        <authorList>
            <person name="Hatakeyama M."/>
            <person name="Aluri S."/>
            <person name="Balachadran M.T."/>
            <person name="Sivarajan S.R."/>
            <person name="Patrignani A."/>
            <person name="Gruter S."/>
            <person name="Poveda L."/>
            <person name="Shimizu-Inatsugi R."/>
            <person name="Baeten J."/>
            <person name="Francoijs K.J."/>
            <person name="Nataraja K.N."/>
            <person name="Reddy Y.A.N."/>
            <person name="Phadnis S."/>
            <person name="Ravikumar R.L."/>
            <person name="Schlapbach R."/>
            <person name="Sreeman S.M."/>
            <person name="Shimizu K.K."/>
        </authorList>
    </citation>
    <scope>NUCLEOTIDE SEQUENCE</scope>
</reference>
<protein>
    <recommendedName>
        <fullName evidence="5">FBD domain-containing protein</fullName>
    </recommendedName>
</protein>
<sequence>MLPQFPRRGRLARLPLQHLPSKAAHGAARFSFKPPSWPRSRASQSTCPPPSQHWRRASRLYLGFWRFPDTTRLPRGAAFPCLREFGLCSVVIEPCDIEFVLSRSPVLDALYFEGHMIPKLHLRLISQSLRCVQIHASKLESSPSDAPRRLEPHGIQQLERKSKRSRRFAGLQVFGYFELGKDVLQIGNTAIKAGEPLNPNTMVATIKVLAVQVRFGVCSDAKMLPSFLRCFPNLKALHIHSVKTSESTGRLNPKFWQESGTTECIQSHITMMAFHDFHVERSELSFLKFFVQSAQRLKTLVVQFANGCVSSWPEAKSQVKALFDGKRGAAPCSVLVVENRISEDGDCWDFERGSEYDDPFSLFQCKGGLCSDLLSLVLRHLLVVSDYWHPFSPGPAFSTPSRLAHLADQSIGQATSVDGKVRPVYKDAAEKPARSVFKGQLASSPSMQRPQFLWLEANPVADSFTDDDPGRPHRLQAQQ</sequence>
<keyword evidence="4" id="KW-1185">Reference proteome</keyword>
<dbReference type="Proteomes" id="UP001054889">
    <property type="component" value="Unassembled WGS sequence"/>
</dbReference>
<proteinExistence type="predicted"/>
<gene>
    <name evidence="3" type="primary">ga30360</name>
    <name evidence="3" type="ORF">PR202_ga30360</name>
</gene>
<dbReference type="EMBL" id="BQKI01000021">
    <property type="protein sequence ID" value="GJN12109.1"/>
    <property type="molecule type" value="Genomic_DNA"/>
</dbReference>
<organism evidence="3 4">
    <name type="scientific">Eleusine coracana subsp. coracana</name>
    <dbReference type="NCBI Taxonomy" id="191504"/>
    <lineage>
        <taxon>Eukaryota</taxon>
        <taxon>Viridiplantae</taxon>
        <taxon>Streptophyta</taxon>
        <taxon>Embryophyta</taxon>
        <taxon>Tracheophyta</taxon>
        <taxon>Spermatophyta</taxon>
        <taxon>Magnoliopsida</taxon>
        <taxon>Liliopsida</taxon>
        <taxon>Poales</taxon>
        <taxon>Poaceae</taxon>
        <taxon>PACMAD clade</taxon>
        <taxon>Chloridoideae</taxon>
        <taxon>Cynodonteae</taxon>
        <taxon>Eleusininae</taxon>
        <taxon>Eleusine</taxon>
    </lineage>
</organism>
<dbReference type="PANTHER" id="PTHR32141:SF41">
    <property type="entry name" value="OS04G0208600 PROTEIN"/>
    <property type="match status" value="1"/>
</dbReference>
<dbReference type="InterPro" id="IPR055411">
    <property type="entry name" value="LRR_FXL15/At3g58940/PEG3-like"/>
</dbReference>
<evidence type="ECO:0000259" key="2">
    <source>
        <dbReference type="Pfam" id="PF24758"/>
    </source>
</evidence>
<name>A0AAV5DP24_ELECO</name>
<dbReference type="InterPro" id="IPR006566">
    <property type="entry name" value="FBD"/>
</dbReference>
<evidence type="ECO:0008006" key="5">
    <source>
        <dbReference type="Google" id="ProtNLM"/>
    </source>
</evidence>
<reference evidence="3" key="2">
    <citation type="submission" date="2021-12" db="EMBL/GenBank/DDBJ databases">
        <title>Resequencing data analysis of finger millet.</title>
        <authorList>
            <person name="Hatakeyama M."/>
            <person name="Aluri S."/>
            <person name="Balachadran M.T."/>
            <person name="Sivarajan S.R."/>
            <person name="Poveda L."/>
            <person name="Shimizu-Inatsugi R."/>
            <person name="Schlapbach R."/>
            <person name="Sreeman S.M."/>
            <person name="Shimizu K.K."/>
        </authorList>
    </citation>
    <scope>NUCLEOTIDE SEQUENCE</scope>
</reference>
<evidence type="ECO:0000313" key="4">
    <source>
        <dbReference type="Proteomes" id="UP001054889"/>
    </source>
</evidence>
<accession>A0AAV5DP24</accession>
<evidence type="ECO:0000313" key="3">
    <source>
        <dbReference type="EMBL" id="GJN12109.1"/>
    </source>
</evidence>